<dbReference type="HOGENOM" id="CLU_010189_4_2_1"/>
<accession>L2GH86</accession>
<comment type="catalytic activity">
    <reaction evidence="11">
        <text>ATP + H2O = ADP + phosphate + H(+)</text>
        <dbReference type="Rhea" id="RHEA:13065"/>
        <dbReference type="ChEBI" id="CHEBI:15377"/>
        <dbReference type="ChEBI" id="CHEBI:15378"/>
        <dbReference type="ChEBI" id="CHEBI:30616"/>
        <dbReference type="ChEBI" id="CHEBI:43474"/>
        <dbReference type="ChEBI" id="CHEBI:456216"/>
    </reaction>
    <physiologicalReaction direction="left-to-right" evidence="11">
        <dbReference type="Rhea" id="RHEA:13066"/>
    </physiologicalReaction>
</comment>
<dbReference type="PANTHER" id="PTHR23070">
    <property type="entry name" value="BCS1 AAA-TYPE ATPASE"/>
    <property type="match status" value="1"/>
</dbReference>
<keyword evidence="10" id="KW-0472">Membrane</keyword>
<dbReference type="InterPro" id="IPR003960">
    <property type="entry name" value="ATPase_AAA_CS"/>
</dbReference>
<evidence type="ECO:0000313" key="16">
    <source>
        <dbReference type="EMBL" id="ELA38024.1"/>
    </source>
</evidence>
<dbReference type="Pfam" id="PF08740">
    <property type="entry name" value="BCS1_N"/>
    <property type="match status" value="1"/>
</dbReference>
<dbReference type="Pfam" id="PF00004">
    <property type="entry name" value="AAA"/>
    <property type="match status" value="2"/>
</dbReference>
<keyword evidence="4 12" id="KW-0547">Nucleotide-binding</keyword>
<protein>
    <submittedName>
        <fullName evidence="16">Mitochondrial chaperone bcs1</fullName>
    </submittedName>
</protein>
<feature type="region of interest" description="Disordered" evidence="13">
    <location>
        <begin position="365"/>
        <end position="415"/>
    </location>
</feature>
<dbReference type="InterPro" id="IPR003593">
    <property type="entry name" value="AAA+_ATPase"/>
</dbReference>
<evidence type="ECO:0000256" key="11">
    <source>
        <dbReference type="ARBA" id="ARBA00048778"/>
    </source>
</evidence>
<keyword evidence="7 12" id="KW-0067">ATP-binding</keyword>
<dbReference type="InterPro" id="IPR014851">
    <property type="entry name" value="BCS1_N"/>
</dbReference>
<evidence type="ECO:0000256" key="8">
    <source>
        <dbReference type="ARBA" id="ARBA00022989"/>
    </source>
</evidence>
<evidence type="ECO:0000256" key="9">
    <source>
        <dbReference type="ARBA" id="ARBA00023128"/>
    </source>
</evidence>
<keyword evidence="9" id="KW-0496">Mitochondrion</keyword>
<organism evidence="16">
    <name type="scientific">Colletotrichum fructicola (strain Nara gc5)</name>
    <name type="common">Anthracnose fungus</name>
    <name type="synonym">Colletotrichum gloeosporioides (strain Nara gc5)</name>
    <dbReference type="NCBI Taxonomy" id="1213859"/>
    <lineage>
        <taxon>Eukaryota</taxon>
        <taxon>Fungi</taxon>
        <taxon>Dikarya</taxon>
        <taxon>Ascomycota</taxon>
        <taxon>Pezizomycotina</taxon>
        <taxon>Sordariomycetes</taxon>
        <taxon>Hypocreomycetidae</taxon>
        <taxon>Glomerellales</taxon>
        <taxon>Glomerellaceae</taxon>
        <taxon>Colletotrichum</taxon>
        <taxon>Colletotrichum gloeosporioides species complex</taxon>
    </lineage>
</organism>
<evidence type="ECO:0000256" key="10">
    <source>
        <dbReference type="ARBA" id="ARBA00023136"/>
    </source>
</evidence>
<evidence type="ECO:0000259" key="14">
    <source>
        <dbReference type="SMART" id="SM00382"/>
    </source>
</evidence>
<reference evidence="16" key="1">
    <citation type="submission" date="2012-08" db="EMBL/GenBank/DDBJ databases">
        <title>Genome analysis of Colletotrichum orbiculare and Colletotrichum fructicola.</title>
        <authorList>
            <person name="Gan P.H.P."/>
            <person name="Ikeda K."/>
            <person name="Irieda H."/>
            <person name="Narusaka M."/>
            <person name="O'Connell R.J."/>
            <person name="Narusaka Y."/>
            <person name="Takano Y."/>
            <person name="Kubo Y."/>
            <person name="Shirasu K."/>
        </authorList>
    </citation>
    <scope>NUCLEOTIDE SEQUENCE</scope>
    <source>
        <strain evidence="16">Nara gc5</strain>
    </source>
</reference>
<dbReference type="Gene3D" id="3.40.50.300">
    <property type="entry name" value="P-loop containing nucleotide triphosphate hydrolases"/>
    <property type="match status" value="1"/>
</dbReference>
<dbReference type="GO" id="GO:0005524">
    <property type="term" value="F:ATP binding"/>
    <property type="evidence" value="ECO:0007669"/>
    <property type="project" value="UniProtKB-KW"/>
</dbReference>
<evidence type="ECO:0000256" key="6">
    <source>
        <dbReference type="ARBA" id="ARBA00022801"/>
    </source>
</evidence>
<proteinExistence type="inferred from homology"/>
<sequence>MMDLGKMDFATLFKGNFSAMAENMTGGKSYSGDSKKMMESLLPMLGGQFNPVVRSLMFLYQMIGSHLGIDPTLILTLAGFIWAANRVARQVYGAIFRVIQDNFMSSIHVQSTDEIYAHMMKWLALQPLMASSRSLTAETVSKTAWEEEEELEALQTIRITGSGDGEAEYLNFSNQEAKALPRYVPAVGVHGFWFKGRYFRLHRKQQNVFDGQEAYGTFRKEEDLIISCFGRDPAPIKELLRFVKDRCAGMEAAIVANRPVRPMRTVVLDPKQKGQVLADMNEYLHPATPRWYANRGIPLRRGYLFYGPPGTGKTSLSFALAGVFGLDIFVISLLEPTLTEEDLGTLFNSLPRRCVVLLEDIDTAGLSRGDEEPEDANPEPESKDDKDKDDTAKDGESTTKKGDRPSRRQTKDDWKVSDLARALKKEAKDDKKGISLSGLLNAIDGVASQEGRILVMTTNKPESLDEALIRPGRVDLQVGFTNATPAQATELFQRMYEADGAVPAKRVDGHVAPPSHPGPSIVKMNGSSSASVSGSSTPSPVRTSFGQGEAATAAATAPAAQEAEKKRLFDAEELGRIAGEFGALIPDGLFSPAEIQGFLLKRKKDPRRALKETVEWVEGMRLQKESKTKVLKVQ</sequence>
<evidence type="ECO:0000256" key="7">
    <source>
        <dbReference type="ARBA" id="ARBA00022840"/>
    </source>
</evidence>
<feature type="compositionally biased region" description="Basic and acidic residues" evidence="13">
    <location>
        <begin position="380"/>
        <end position="415"/>
    </location>
</feature>
<feature type="compositionally biased region" description="Low complexity" evidence="13">
    <location>
        <begin position="526"/>
        <end position="560"/>
    </location>
</feature>
<dbReference type="EMBL" id="KB020279">
    <property type="protein sequence ID" value="ELA38024.1"/>
    <property type="molecule type" value="Genomic_DNA"/>
</dbReference>
<dbReference type="STRING" id="1213859.L2GH86"/>
<keyword evidence="5" id="KW-0999">Mitochondrion inner membrane</keyword>
<evidence type="ECO:0000256" key="2">
    <source>
        <dbReference type="ARBA" id="ARBA00007448"/>
    </source>
</evidence>
<dbReference type="InterPro" id="IPR050747">
    <property type="entry name" value="Mitochondrial_chaperone_BCS1"/>
</dbReference>
<feature type="domain" description="BCS1 N-terminal" evidence="15">
    <location>
        <begin position="75"/>
        <end position="266"/>
    </location>
</feature>
<dbReference type="SUPFAM" id="SSF52540">
    <property type="entry name" value="P-loop containing nucleoside triphosphate hydrolases"/>
    <property type="match status" value="1"/>
</dbReference>
<evidence type="ECO:0000256" key="4">
    <source>
        <dbReference type="ARBA" id="ARBA00022741"/>
    </source>
</evidence>
<dbReference type="Pfam" id="PF25426">
    <property type="entry name" value="AAA_lid_BCS1"/>
    <property type="match status" value="1"/>
</dbReference>
<dbReference type="GO" id="GO:0005743">
    <property type="term" value="C:mitochondrial inner membrane"/>
    <property type="evidence" value="ECO:0007669"/>
    <property type="project" value="UniProtKB-SubCell"/>
</dbReference>
<gene>
    <name evidence="16" type="ORF">CGGC5_15287</name>
</gene>
<evidence type="ECO:0000256" key="5">
    <source>
        <dbReference type="ARBA" id="ARBA00022792"/>
    </source>
</evidence>
<dbReference type="AlphaFoldDB" id="L2GH86"/>
<dbReference type="SMART" id="SM01024">
    <property type="entry name" value="BCS1_N"/>
    <property type="match status" value="1"/>
</dbReference>
<keyword evidence="3" id="KW-0812">Transmembrane</keyword>
<evidence type="ECO:0000256" key="1">
    <source>
        <dbReference type="ARBA" id="ARBA00004434"/>
    </source>
</evidence>
<evidence type="ECO:0000256" key="12">
    <source>
        <dbReference type="RuleBase" id="RU003651"/>
    </source>
</evidence>
<dbReference type="InterPro" id="IPR003959">
    <property type="entry name" value="ATPase_AAA_core"/>
</dbReference>
<dbReference type="GO" id="GO:0016887">
    <property type="term" value="F:ATP hydrolysis activity"/>
    <property type="evidence" value="ECO:0007669"/>
    <property type="project" value="InterPro"/>
</dbReference>
<dbReference type="PROSITE" id="PS00674">
    <property type="entry name" value="AAA"/>
    <property type="match status" value="1"/>
</dbReference>
<evidence type="ECO:0000256" key="3">
    <source>
        <dbReference type="ARBA" id="ARBA00022692"/>
    </source>
</evidence>
<feature type="region of interest" description="Disordered" evidence="13">
    <location>
        <begin position="513"/>
        <end position="560"/>
    </location>
</feature>
<dbReference type="InterPro" id="IPR027417">
    <property type="entry name" value="P-loop_NTPase"/>
</dbReference>
<keyword evidence="8" id="KW-1133">Transmembrane helix</keyword>
<evidence type="ECO:0000256" key="13">
    <source>
        <dbReference type="SAM" id="MobiDB-lite"/>
    </source>
</evidence>
<comment type="subcellular location">
    <subcellularLocation>
        <location evidence="1">Mitochondrion inner membrane</location>
        <topology evidence="1">Single-pass membrane protein</topology>
    </subcellularLocation>
</comment>
<evidence type="ECO:0000259" key="15">
    <source>
        <dbReference type="SMART" id="SM01024"/>
    </source>
</evidence>
<feature type="domain" description="AAA+ ATPase" evidence="14">
    <location>
        <begin position="299"/>
        <end position="484"/>
    </location>
</feature>
<keyword evidence="6" id="KW-0378">Hydrolase</keyword>
<name>L2GH86_COLFN</name>
<dbReference type="InterPro" id="IPR057495">
    <property type="entry name" value="AAA_lid_BCS1"/>
</dbReference>
<comment type="similarity">
    <text evidence="2">Belongs to the AAA ATPase family. BCS1 subfamily.</text>
</comment>
<dbReference type="SMART" id="SM00382">
    <property type="entry name" value="AAA"/>
    <property type="match status" value="1"/>
</dbReference>